<dbReference type="KEGG" id="pco:PHACADRAFT_254638"/>
<keyword evidence="4" id="KW-1185">Reference proteome</keyword>
<dbReference type="InParanoid" id="K5WCT3"/>
<feature type="transmembrane region" description="Helical" evidence="2">
    <location>
        <begin position="310"/>
        <end position="330"/>
    </location>
</feature>
<feature type="transmembrane region" description="Helical" evidence="2">
    <location>
        <begin position="182"/>
        <end position="205"/>
    </location>
</feature>
<accession>K5WCT3</accession>
<gene>
    <name evidence="3" type="ORF">PHACADRAFT_254638</name>
</gene>
<keyword evidence="2" id="KW-0812">Transmembrane</keyword>
<dbReference type="OrthoDB" id="10663343at2759"/>
<evidence type="ECO:0000256" key="2">
    <source>
        <dbReference type="SAM" id="Phobius"/>
    </source>
</evidence>
<keyword evidence="2" id="KW-0472">Membrane</keyword>
<keyword evidence="2" id="KW-1133">Transmembrane helix</keyword>
<dbReference type="Proteomes" id="UP000008370">
    <property type="component" value="Unassembled WGS sequence"/>
</dbReference>
<organism evidence="3 4">
    <name type="scientific">Phanerochaete carnosa (strain HHB-10118-sp)</name>
    <name type="common">White-rot fungus</name>
    <name type="synonym">Peniophora carnosa</name>
    <dbReference type="NCBI Taxonomy" id="650164"/>
    <lineage>
        <taxon>Eukaryota</taxon>
        <taxon>Fungi</taxon>
        <taxon>Dikarya</taxon>
        <taxon>Basidiomycota</taxon>
        <taxon>Agaricomycotina</taxon>
        <taxon>Agaricomycetes</taxon>
        <taxon>Polyporales</taxon>
        <taxon>Phanerochaetaceae</taxon>
        <taxon>Phanerochaete</taxon>
    </lineage>
</organism>
<name>K5WCT3_PHACS</name>
<reference evidence="3 4" key="1">
    <citation type="journal article" date="2012" name="BMC Genomics">
        <title>Comparative genomics of the white-rot fungi, Phanerochaete carnosa and P. chrysosporium, to elucidate the genetic basis of the distinct wood types they colonize.</title>
        <authorList>
            <person name="Suzuki H."/>
            <person name="MacDonald J."/>
            <person name="Syed K."/>
            <person name="Salamov A."/>
            <person name="Hori C."/>
            <person name="Aerts A."/>
            <person name="Henrissat B."/>
            <person name="Wiebenga A."/>
            <person name="vanKuyk P.A."/>
            <person name="Barry K."/>
            <person name="Lindquist E."/>
            <person name="LaButti K."/>
            <person name="Lapidus A."/>
            <person name="Lucas S."/>
            <person name="Coutinho P."/>
            <person name="Gong Y."/>
            <person name="Samejima M."/>
            <person name="Mahadevan R."/>
            <person name="Abou-Zaid M."/>
            <person name="de Vries R.P."/>
            <person name="Igarashi K."/>
            <person name="Yadav J.S."/>
            <person name="Grigoriev I.V."/>
            <person name="Master E.R."/>
        </authorList>
    </citation>
    <scope>NUCLEOTIDE SEQUENCE [LARGE SCALE GENOMIC DNA]</scope>
    <source>
        <strain evidence="3 4">HHB-10118-sp</strain>
    </source>
</reference>
<feature type="region of interest" description="Disordered" evidence="1">
    <location>
        <begin position="28"/>
        <end position="54"/>
    </location>
</feature>
<evidence type="ECO:0000313" key="3">
    <source>
        <dbReference type="EMBL" id="EKM57085.1"/>
    </source>
</evidence>
<dbReference type="RefSeq" id="XP_007394912.1">
    <property type="nucleotide sequence ID" value="XM_007394850.1"/>
</dbReference>
<feature type="transmembrane region" description="Helical" evidence="2">
    <location>
        <begin position="226"/>
        <end position="259"/>
    </location>
</feature>
<dbReference type="GeneID" id="18916107"/>
<dbReference type="EMBL" id="JH930471">
    <property type="protein sequence ID" value="EKM57085.1"/>
    <property type="molecule type" value="Genomic_DNA"/>
</dbReference>
<evidence type="ECO:0008006" key="5">
    <source>
        <dbReference type="Google" id="ProtNLM"/>
    </source>
</evidence>
<sequence length="373" mass="41438">MSRSQDARLEHLMPQRIFQKASRYFVRSPGRSSDVAGDSTPSSQGGYRTPEQDDFFDSDCPQQRDYTGSGSRPHTLSRFRSFLTSIRSIVQTLLHFAYCNIPLLSAPSFPCFSQDLEDFRENVRIAQLNSTVQQAWSDFILTSLITWRRSARDCIWIILASASLATFQNRGLNTLFTGAGTILQVCCCCSIVCIVLVGSMTQHLVNIRDRREAARNLYWSTERNAASPYVATLMLIVAPIAWRIWAYVTFGLAIASLLWSTYASTDAMADAADAVLKLSKNATALIQEPMSQGAHAVTEIHPSSALVSRLLVTAIAIIGLWHIAFVCIHFSQLGYPFPPHEDRCPVSARGRGCCHTSATPDECHTHMSPTYMV</sequence>
<evidence type="ECO:0000313" key="4">
    <source>
        <dbReference type="Proteomes" id="UP000008370"/>
    </source>
</evidence>
<proteinExistence type="predicted"/>
<evidence type="ECO:0000256" key="1">
    <source>
        <dbReference type="SAM" id="MobiDB-lite"/>
    </source>
</evidence>
<protein>
    <recommendedName>
        <fullName evidence="5">Transmembrane protein</fullName>
    </recommendedName>
</protein>
<dbReference type="AlphaFoldDB" id="K5WCT3"/>
<dbReference type="HOGENOM" id="CLU_742084_0_0_1"/>